<evidence type="ECO:0000256" key="2">
    <source>
        <dbReference type="SAM" id="SignalP"/>
    </source>
</evidence>
<keyword evidence="1" id="KW-1133">Transmembrane helix</keyword>
<feature type="signal peptide" evidence="2">
    <location>
        <begin position="1"/>
        <end position="19"/>
    </location>
</feature>
<dbReference type="EMBL" id="CMVM020000223">
    <property type="status" value="NOT_ANNOTATED_CDS"/>
    <property type="molecule type" value="Genomic_DNA"/>
</dbReference>
<dbReference type="OMA" id="EASAYKR"/>
<feature type="chain" id="PRO_5035940705" evidence="2">
    <location>
        <begin position="20"/>
        <end position="265"/>
    </location>
</feature>
<keyword evidence="4" id="KW-1185">Reference proteome</keyword>
<dbReference type="AlphaFoldDB" id="A0A8R1Y0F1"/>
<evidence type="ECO:0000313" key="4">
    <source>
        <dbReference type="Proteomes" id="UP000024404"/>
    </source>
</evidence>
<name>A0A8R1Y0F1_ONCVO</name>
<keyword evidence="1" id="KW-0812">Transmembrane</keyword>
<feature type="transmembrane region" description="Helical" evidence="1">
    <location>
        <begin position="244"/>
        <end position="262"/>
    </location>
</feature>
<accession>A0A8R1Y0F1</accession>
<keyword evidence="2" id="KW-0732">Signal</keyword>
<protein>
    <submittedName>
        <fullName evidence="3">Uncharacterized protein</fullName>
    </submittedName>
</protein>
<organism evidence="3 4">
    <name type="scientific">Onchocerca volvulus</name>
    <dbReference type="NCBI Taxonomy" id="6282"/>
    <lineage>
        <taxon>Eukaryota</taxon>
        <taxon>Metazoa</taxon>
        <taxon>Ecdysozoa</taxon>
        <taxon>Nematoda</taxon>
        <taxon>Chromadorea</taxon>
        <taxon>Rhabditida</taxon>
        <taxon>Spirurina</taxon>
        <taxon>Spiruromorpha</taxon>
        <taxon>Filarioidea</taxon>
        <taxon>Onchocercidae</taxon>
        <taxon>Onchocerca</taxon>
    </lineage>
</organism>
<sequence length="265" mass="30527">MAHLISALFVFITIIVVSSRGNPKYQRFFVNTKAINFVDATKRGFRIVLLDSFLDTYLAPIQIPTLFITAVSISDLRERQWYYICIEWENFNRHNESTGTDCRILRTLDRFGKSAETSVTNVEIVDISSTTMQFRVRSIVEFPIRLTATLQNAAIAHPASQTFIFRESTDLDVFFPFLKQDTDYGKLCIIEEPLVTGYTTMGRLIGDISIEKCYFGKLRTKDYELSTFDVEASAYKRTASFRKFNYSVFALLFCLLVSRTSFITR</sequence>
<dbReference type="Proteomes" id="UP000024404">
    <property type="component" value="Unassembled WGS sequence"/>
</dbReference>
<keyword evidence="1" id="KW-0472">Membrane</keyword>
<evidence type="ECO:0000256" key="1">
    <source>
        <dbReference type="SAM" id="Phobius"/>
    </source>
</evidence>
<proteinExistence type="predicted"/>
<reference evidence="3" key="2">
    <citation type="submission" date="2022-06" db="UniProtKB">
        <authorList>
            <consortium name="EnsemblMetazoa"/>
        </authorList>
    </citation>
    <scope>IDENTIFICATION</scope>
</reference>
<dbReference type="EnsemblMetazoa" id="OVOC7634.1">
    <property type="protein sequence ID" value="OVOC7634.1"/>
    <property type="gene ID" value="WBGene00244443"/>
</dbReference>
<reference evidence="4" key="1">
    <citation type="submission" date="2013-10" db="EMBL/GenBank/DDBJ databases">
        <title>Genome sequencing of Onchocerca volvulus.</title>
        <authorList>
            <person name="Cotton J."/>
            <person name="Tsai J."/>
            <person name="Stanley E."/>
            <person name="Tracey A."/>
            <person name="Holroyd N."/>
            <person name="Lustigman S."/>
            <person name="Berriman M."/>
        </authorList>
    </citation>
    <scope>NUCLEOTIDE SEQUENCE</scope>
</reference>
<evidence type="ECO:0000313" key="3">
    <source>
        <dbReference type="EnsemblMetazoa" id="OVOC7634.1"/>
    </source>
</evidence>